<dbReference type="AlphaFoldDB" id="A0AAV5MB25"/>
<dbReference type="Pfam" id="PF13041">
    <property type="entry name" value="PPR_2"/>
    <property type="match status" value="1"/>
</dbReference>
<evidence type="ECO:0000313" key="4">
    <source>
        <dbReference type="Proteomes" id="UP001054252"/>
    </source>
</evidence>
<feature type="repeat" description="PPR" evidence="2">
    <location>
        <begin position="269"/>
        <end position="303"/>
    </location>
</feature>
<dbReference type="GO" id="GO:0009451">
    <property type="term" value="P:RNA modification"/>
    <property type="evidence" value="ECO:0007669"/>
    <property type="project" value="InterPro"/>
</dbReference>
<reference evidence="3 4" key="1">
    <citation type="journal article" date="2021" name="Commun. Biol.">
        <title>The genome of Shorea leprosula (Dipterocarpaceae) highlights the ecological relevance of drought in aseasonal tropical rainforests.</title>
        <authorList>
            <person name="Ng K.K.S."/>
            <person name="Kobayashi M.J."/>
            <person name="Fawcett J.A."/>
            <person name="Hatakeyama M."/>
            <person name="Paape T."/>
            <person name="Ng C.H."/>
            <person name="Ang C.C."/>
            <person name="Tnah L.H."/>
            <person name="Lee C.T."/>
            <person name="Nishiyama T."/>
            <person name="Sese J."/>
            <person name="O'Brien M.J."/>
            <person name="Copetti D."/>
            <person name="Mohd Noor M.I."/>
            <person name="Ong R.C."/>
            <person name="Putra M."/>
            <person name="Sireger I.Z."/>
            <person name="Indrioko S."/>
            <person name="Kosugi Y."/>
            <person name="Izuno A."/>
            <person name="Isagi Y."/>
            <person name="Lee S.L."/>
            <person name="Shimizu K.K."/>
        </authorList>
    </citation>
    <scope>NUCLEOTIDE SEQUENCE [LARGE SCALE GENOMIC DNA]</scope>
    <source>
        <strain evidence="3">214</strain>
    </source>
</reference>
<evidence type="ECO:0000313" key="3">
    <source>
        <dbReference type="EMBL" id="GKV45702.1"/>
    </source>
</evidence>
<keyword evidence="4" id="KW-1185">Reference proteome</keyword>
<evidence type="ECO:0000256" key="1">
    <source>
        <dbReference type="ARBA" id="ARBA00022737"/>
    </source>
</evidence>
<dbReference type="Gene3D" id="1.25.40.10">
    <property type="entry name" value="Tetratricopeptide repeat domain"/>
    <property type="match status" value="3"/>
</dbReference>
<dbReference type="NCBIfam" id="TIGR00756">
    <property type="entry name" value="PPR"/>
    <property type="match status" value="4"/>
</dbReference>
<evidence type="ECO:0000256" key="2">
    <source>
        <dbReference type="PROSITE-ProRule" id="PRU00708"/>
    </source>
</evidence>
<gene>
    <name evidence="3" type="ORF">SLEP1_g52759</name>
</gene>
<proteinExistence type="predicted"/>
<dbReference type="InterPro" id="IPR002885">
    <property type="entry name" value="PPR_rpt"/>
</dbReference>
<dbReference type="InterPro" id="IPR011990">
    <property type="entry name" value="TPR-like_helical_dom_sf"/>
</dbReference>
<protein>
    <recommendedName>
        <fullName evidence="5">Pentatricopeptide repeat-containing protein</fullName>
    </recommendedName>
</protein>
<sequence length="452" mass="50350">MSCVGASSSFSFSIPGTEGAQAMSKLAHNLFSCFARTFSSWALAIKNASSPRKALHLYSQMHRRSIPYDTFSILFTLKCCTSLHNLNIIRHLHSHIFKIGFATHVYVATSLLHGYVVVSLDDACRLFDEMPEKNSVTWNTMLSGFAKSGDINSARQVFDAIPLRNVDSWSAMIAGYVSNGKYDSGLACFRDMMSDEGSKPDQITLGSVLSGCAQMGSLGLLMGRSVHGFVVKNGWELNVEIGTVLVDMYSRCGFLKCACRVFDLMPARNVITWTALICGSAQHGYSKEALSMFELMQEMGVRPNEFAFTGVLSACARTGLVEEGRKYFKMIEHYGLKPRIQHYGCMVDLFGKAGLLDEAYQVIRTMELEPNVVIWGSFLSACKEHKNFEMAGRVIEQVLRTIKPDKDGGVFSLISDLYVLNEKWDDAGWIRKLMVNQSVRKARGSSFIDYKK</sequence>
<feature type="repeat" description="PPR" evidence="2">
    <location>
        <begin position="134"/>
        <end position="168"/>
    </location>
</feature>
<dbReference type="GO" id="GO:0003723">
    <property type="term" value="F:RNA binding"/>
    <property type="evidence" value="ECO:0007669"/>
    <property type="project" value="InterPro"/>
</dbReference>
<name>A0AAV5MB25_9ROSI</name>
<dbReference type="Pfam" id="PF01535">
    <property type="entry name" value="PPR"/>
    <property type="match status" value="2"/>
</dbReference>
<accession>A0AAV5MB25</accession>
<dbReference type="PANTHER" id="PTHR47926:SF452">
    <property type="entry name" value="PENTATRICOPEPTIDE REPEAT-CONTAINING PROTEIN"/>
    <property type="match status" value="1"/>
</dbReference>
<dbReference type="EMBL" id="BPVZ01000197">
    <property type="protein sequence ID" value="GKV45702.1"/>
    <property type="molecule type" value="Genomic_DNA"/>
</dbReference>
<evidence type="ECO:0008006" key="5">
    <source>
        <dbReference type="Google" id="ProtNLM"/>
    </source>
</evidence>
<organism evidence="3 4">
    <name type="scientific">Rubroshorea leprosula</name>
    <dbReference type="NCBI Taxonomy" id="152421"/>
    <lineage>
        <taxon>Eukaryota</taxon>
        <taxon>Viridiplantae</taxon>
        <taxon>Streptophyta</taxon>
        <taxon>Embryophyta</taxon>
        <taxon>Tracheophyta</taxon>
        <taxon>Spermatophyta</taxon>
        <taxon>Magnoliopsida</taxon>
        <taxon>eudicotyledons</taxon>
        <taxon>Gunneridae</taxon>
        <taxon>Pentapetalae</taxon>
        <taxon>rosids</taxon>
        <taxon>malvids</taxon>
        <taxon>Malvales</taxon>
        <taxon>Dipterocarpaceae</taxon>
        <taxon>Rubroshorea</taxon>
    </lineage>
</organism>
<dbReference type="Proteomes" id="UP001054252">
    <property type="component" value="Unassembled WGS sequence"/>
</dbReference>
<keyword evidence="1" id="KW-0677">Repeat</keyword>
<dbReference type="FunFam" id="1.25.40.10:FF:000790">
    <property type="entry name" value="Pentatricopeptide repeat-containing protein"/>
    <property type="match status" value="1"/>
</dbReference>
<comment type="caution">
    <text evidence="3">The sequence shown here is derived from an EMBL/GenBank/DDBJ whole genome shotgun (WGS) entry which is preliminary data.</text>
</comment>
<dbReference type="Pfam" id="PF12854">
    <property type="entry name" value="PPR_1"/>
    <property type="match status" value="1"/>
</dbReference>
<dbReference type="InterPro" id="IPR046960">
    <property type="entry name" value="PPR_At4g14850-like_plant"/>
</dbReference>
<dbReference type="PROSITE" id="PS51375">
    <property type="entry name" value="PPR"/>
    <property type="match status" value="3"/>
</dbReference>
<feature type="repeat" description="PPR" evidence="2">
    <location>
        <begin position="304"/>
        <end position="338"/>
    </location>
</feature>
<dbReference type="PANTHER" id="PTHR47926">
    <property type="entry name" value="PENTATRICOPEPTIDE REPEAT-CONTAINING PROTEIN"/>
    <property type="match status" value="1"/>
</dbReference>